<dbReference type="Proteomes" id="UP000283895">
    <property type="component" value="Unassembled WGS sequence"/>
</dbReference>
<dbReference type="OrthoDB" id="5235715at2759"/>
<protein>
    <submittedName>
        <fullName evidence="2">Uncharacterized protein</fullName>
    </submittedName>
</protein>
<comment type="caution">
    <text evidence="2">The sequence shown here is derived from an EMBL/GenBank/DDBJ whole genome shotgun (WGS) entry which is preliminary data.</text>
</comment>
<dbReference type="AlphaFoldDB" id="A0A423WZP4"/>
<sequence>MHFVPAKRRWFSASTPHPHPPHPPQHRHNGAMPYDSRPPGDNRRTVTDTDTIANLTLDDLHAALNELQILLNPILADIEILAETVPAALTIYSCDITNQALEADLGIARLHDQLILITRLLTTPGALPSKTLADNLCDHDLHHLLSDRGASALLHSSRIPSGFGTTLVHGGLTGIQTLPDHIPPQSAQRLHIVDEIGPRRALNDG</sequence>
<evidence type="ECO:0000256" key="1">
    <source>
        <dbReference type="SAM" id="MobiDB-lite"/>
    </source>
</evidence>
<accession>A0A423WZP4</accession>
<evidence type="ECO:0000313" key="3">
    <source>
        <dbReference type="Proteomes" id="UP000283895"/>
    </source>
</evidence>
<organism evidence="2 3">
    <name type="scientific">Cytospora schulzeri</name>
    <dbReference type="NCBI Taxonomy" id="448051"/>
    <lineage>
        <taxon>Eukaryota</taxon>
        <taxon>Fungi</taxon>
        <taxon>Dikarya</taxon>
        <taxon>Ascomycota</taxon>
        <taxon>Pezizomycotina</taxon>
        <taxon>Sordariomycetes</taxon>
        <taxon>Sordariomycetidae</taxon>
        <taxon>Diaporthales</taxon>
        <taxon>Cytosporaceae</taxon>
        <taxon>Cytospora</taxon>
    </lineage>
</organism>
<name>A0A423WZP4_9PEZI</name>
<keyword evidence="3" id="KW-1185">Reference proteome</keyword>
<gene>
    <name evidence="2" type="ORF">VMCG_02841</name>
</gene>
<dbReference type="EMBL" id="LKEA01000005">
    <property type="protein sequence ID" value="ROW08953.1"/>
    <property type="molecule type" value="Genomic_DNA"/>
</dbReference>
<feature type="compositionally biased region" description="Basic residues" evidence="1">
    <location>
        <begin position="1"/>
        <end position="10"/>
    </location>
</feature>
<reference evidence="2 3" key="1">
    <citation type="submission" date="2015-09" db="EMBL/GenBank/DDBJ databases">
        <title>Host preference determinants of Valsa canker pathogens revealed by comparative genomics.</title>
        <authorList>
            <person name="Yin Z."/>
            <person name="Huang L."/>
        </authorList>
    </citation>
    <scope>NUCLEOTIDE SEQUENCE [LARGE SCALE GENOMIC DNA]</scope>
    <source>
        <strain evidence="2 3">03-1</strain>
    </source>
</reference>
<proteinExistence type="predicted"/>
<feature type="region of interest" description="Disordered" evidence="1">
    <location>
        <begin position="1"/>
        <end position="46"/>
    </location>
</feature>
<evidence type="ECO:0000313" key="2">
    <source>
        <dbReference type="EMBL" id="ROW08953.1"/>
    </source>
</evidence>